<keyword evidence="5" id="KW-0411">Iron-sulfur</keyword>
<evidence type="ECO:0000256" key="1">
    <source>
        <dbReference type="ARBA" id="ARBA00001966"/>
    </source>
</evidence>
<dbReference type="AlphaFoldDB" id="A0AB73BI33"/>
<evidence type="ECO:0000313" key="7">
    <source>
        <dbReference type="EMBL" id="KAA1160957.1"/>
    </source>
</evidence>
<dbReference type="SFLD" id="SFLDG01082">
    <property type="entry name" value="B12-binding_domain_containing"/>
    <property type="match status" value="1"/>
</dbReference>
<comment type="caution">
    <text evidence="7">The sequence shown here is derived from an EMBL/GenBank/DDBJ whole genome shotgun (WGS) entry which is preliminary data.</text>
</comment>
<gene>
    <name evidence="7" type="ORF">EU508_08035</name>
</gene>
<protein>
    <submittedName>
        <fullName evidence="7">Radical SAM protein</fullName>
    </submittedName>
</protein>
<evidence type="ECO:0000313" key="8">
    <source>
        <dbReference type="Proteomes" id="UP000324162"/>
    </source>
</evidence>
<accession>A0AB73BI33</accession>
<comment type="cofactor">
    <cofactor evidence="1">
        <name>[4Fe-4S] cluster</name>
        <dbReference type="ChEBI" id="CHEBI:49883"/>
    </cofactor>
</comment>
<evidence type="ECO:0000256" key="3">
    <source>
        <dbReference type="ARBA" id="ARBA00022723"/>
    </source>
</evidence>
<organism evidence="7 8">
    <name type="scientific">Pseudoalteromonas fuliginea</name>
    <dbReference type="NCBI Taxonomy" id="1872678"/>
    <lineage>
        <taxon>Bacteria</taxon>
        <taxon>Pseudomonadati</taxon>
        <taxon>Pseudomonadota</taxon>
        <taxon>Gammaproteobacteria</taxon>
        <taxon>Alteromonadales</taxon>
        <taxon>Pseudoalteromonadaceae</taxon>
        <taxon>Pseudoalteromonas</taxon>
    </lineage>
</organism>
<dbReference type="GO" id="GO:0051536">
    <property type="term" value="F:iron-sulfur cluster binding"/>
    <property type="evidence" value="ECO:0007669"/>
    <property type="project" value="UniProtKB-KW"/>
</dbReference>
<proteinExistence type="predicted"/>
<name>A0AB73BI33_9GAMM</name>
<dbReference type="InterPro" id="IPR007197">
    <property type="entry name" value="rSAM"/>
</dbReference>
<dbReference type="Pfam" id="PF04055">
    <property type="entry name" value="Radical_SAM"/>
    <property type="match status" value="1"/>
</dbReference>
<dbReference type="PANTHER" id="PTHR43409">
    <property type="entry name" value="ANAEROBIC MAGNESIUM-PROTOPORPHYRIN IX MONOMETHYL ESTER CYCLASE-RELATED"/>
    <property type="match status" value="1"/>
</dbReference>
<dbReference type="InterPro" id="IPR058240">
    <property type="entry name" value="rSAM_sf"/>
</dbReference>
<keyword evidence="3" id="KW-0479">Metal-binding</keyword>
<feature type="domain" description="Radical SAM core" evidence="6">
    <location>
        <begin position="165"/>
        <end position="409"/>
    </location>
</feature>
<dbReference type="SMART" id="SM00729">
    <property type="entry name" value="Elp3"/>
    <property type="match status" value="1"/>
</dbReference>
<keyword evidence="2" id="KW-0949">S-adenosyl-L-methionine</keyword>
<dbReference type="Proteomes" id="UP000324162">
    <property type="component" value="Unassembled WGS sequence"/>
</dbReference>
<evidence type="ECO:0000259" key="6">
    <source>
        <dbReference type="PROSITE" id="PS51918"/>
    </source>
</evidence>
<dbReference type="SFLD" id="SFLDS00029">
    <property type="entry name" value="Radical_SAM"/>
    <property type="match status" value="1"/>
</dbReference>
<dbReference type="InterPro" id="IPR006638">
    <property type="entry name" value="Elp3/MiaA/NifB-like_rSAM"/>
</dbReference>
<dbReference type="RefSeq" id="WP_149614039.1">
    <property type="nucleotide sequence ID" value="NZ_SEUK01000047.1"/>
</dbReference>
<evidence type="ECO:0000256" key="5">
    <source>
        <dbReference type="ARBA" id="ARBA00023014"/>
    </source>
</evidence>
<dbReference type="GO" id="GO:0046872">
    <property type="term" value="F:metal ion binding"/>
    <property type="evidence" value="ECO:0007669"/>
    <property type="project" value="UniProtKB-KW"/>
</dbReference>
<keyword evidence="4" id="KW-0408">Iron</keyword>
<dbReference type="GO" id="GO:0003824">
    <property type="term" value="F:catalytic activity"/>
    <property type="evidence" value="ECO:0007669"/>
    <property type="project" value="InterPro"/>
</dbReference>
<dbReference type="InterPro" id="IPR023404">
    <property type="entry name" value="rSAM_horseshoe"/>
</dbReference>
<dbReference type="PROSITE" id="PS51918">
    <property type="entry name" value="RADICAL_SAM"/>
    <property type="match status" value="1"/>
</dbReference>
<dbReference type="Gene3D" id="3.80.30.20">
    <property type="entry name" value="tm_1862 like domain"/>
    <property type="match status" value="1"/>
</dbReference>
<evidence type="ECO:0000256" key="2">
    <source>
        <dbReference type="ARBA" id="ARBA00022691"/>
    </source>
</evidence>
<dbReference type="EMBL" id="SEUK01000047">
    <property type="protein sequence ID" value="KAA1160957.1"/>
    <property type="molecule type" value="Genomic_DNA"/>
</dbReference>
<reference evidence="7 8" key="1">
    <citation type="submission" date="2019-01" db="EMBL/GenBank/DDBJ databases">
        <title>Genome sequences of marine Pseudoalteromonas species.</title>
        <authorList>
            <person name="Boraston A.B."/>
            <person name="Hehemann J.-H."/>
            <person name="Vickers C.J."/>
            <person name="Salama-Alber O."/>
            <person name="Abe K."/>
            <person name="Hettle A.J."/>
        </authorList>
    </citation>
    <scope>NUCLEOTIDE SEQUENCE [LARGE SCALE GENOMIC DNA]</scope>
    <source>
        <strain evidence="7 8">PS42</strain>
    </source>
</reference>
<dbReference type="CDD" id="cd01335">
    <property type="entry name" value="Radical_SAM"/>
    <property type="match status" value="1"/>
</dbReference>
<sequence length="451" mass="51266">MNTVFCISAGQLETKKSDHVIHRSNRYLNYGLLSLATILKNNGYPAIQIQGNFELPVTTLKTAINNGLLISTSPILISIPSFYAISWVNEFIAHFKKLQPYRKIIIGGRWVIDDEVKLMKKLVPLADIIFPGTADKDILRLVTDNPMKVFTTKSELALDYSILYDRHLYQPSLEVSRGCGMGCNFCQEKDEPLEKLKPPKLITSESEGTIIFDELTPMNLYFEASLFASNENWIDELIANKDKSKQAFKWRTEARVDSIKPSHIKKLKKSGLEIIDLGLESADHNQLINMNKTKKPEKYLSQASRIIEQAYDNDIKVKVNILLFAGETEDSVNTTINWLDAHKDAITGVSVGPVIVFGWPQKIKAYLNELSKFGASMSHQPITGITHLDLSPTIDFKYSNEISKTIGQRYTTAHDYYFLKSFSYFSRDYSYKKFLADCMNIKTKVNFLVPE</sequence>
<dbReference type="InterPro" id="IPR051198">
    <property type="entry name" value="BchE-like"/>
</dbReference>
<dbReference type="SUPFAM" id="SSF102114">
    <property type="entry name" value="Radical SAM enzymes"/>
    <property type="match status" value="1"/>
</dbReference>
<evidence type="ECO:0000256" key="4">
    <source>
        <dbReference type="ARBA" id="ARBA00023004"/>
    </source>
</evidence>